<evidence type="ECO:0000256" key="2">
    <source>
        <dbReference type="SAM" id="SignalP"/>
    </source>
</evidence>
<feature type="compositionally biased region" description="Polar residues" evidence="1">
    <location>
        <begin position="170"/>
        <end position="187"/>
    </location>
</feature>
<accession>A0A3S4H063</accession>
<dbReference type="Proteomes" id="UP000268198">
    <property type="component" value="Chromosome"/>
</dbReference>
<name>A0A3S4H063_AVIVO</name>
<reference evidence="3 4" key="1">
    <citation type="submission" date="2018-12" db="EMBL/GenBank/DDBJ databases">
        <authorList>
            <consortium name="Pathogen Informatics"/>
        </authorList>
    </citation>
    <scope>NUCLEOTIDE SEQUENCE [LARGE SCALE GENOMIC DNA]</scope>
    <source>
        <strain evidence="3 4">NCTC3438</strain>
    </source>
</reference>
<evidence type="ECO:0000313" key="4">
    <source>
        <dbReference type="Proteomes" id="UP000268198"/>
    </source>
</evidence>
<feature type="signal peptide" evidence="2">
    <location>
        <begin position="1"/>
        <end position="21"/>
    </location>
</feature>
<dbReference type="AlphaFoldDB" id="A0A3S4H063"/>
<keyword evidence="2" id="KW-0732">Signal</keyword>
<dbReference type="RefSeq" id="WP_126372930.1">
    <property type="nucleotide sequence ID" value="NZ_LR134167.1"/>
</dbReference>
<dbReference type="EMBL" id="LR134167">
    <property type="protein sequence ID" value="VEB24886.1"/>
    <property type="molecule type" value="Genomic_DNA"/>
</dbReference>
<feature type="region of interest" description="Disordered" evidence="1">
    <location>
        <begin position="139"/>
        <end position="187"/>
    </location>
</feature>
<sequence length="187" mass="21025">MKKLYLFTTCLFWGVFNTAMASTALIKDKSHYENATLSVNYKGNIGEFSQLLAQKLGIGYYSFQANSSTPIILENTPKETISQLFEHINQQLKGQYLRFDILNDNVVLTLVGENTQRLEKPQFISEITYQAEKQAPFSNIEFQEKGVPTSEPQSTIQEIADPTKDKQATEKQSTGTEADSPKPSLSQ</sequence>
<evidence type="ECO:0000256" key="1">
    <source>
        <dbReference type="SAM" id="MobiDB-lite"/>
    </source>
</evidence>
<keyword evidence="4" id="KW-1185">Reference proteome</keyword>
<protein>
    <submittedName>
        <fullName evidence="3">Uncharacterized protein</fullName>
    </submittedName>
</protein>
<dbReference type="KEGG" id="avt:NCTC3438_01748"/>
<organism evidence="3 4">
    <name type="scientific">Avibacterium volantium</name>
    <name type="common">Pasteurella volantium</name>
    <dbReference type="NCBI Taxonomy" id="762"/>
    <lineage>
        <taxon>Bacteria</taxon>
        <taxon>Pseudomonadati</taxon>
        <taxon>Pseudomonadota</taxon>
        <taxon>Gammaproteobacteria</taxon>
        <taxon>Pasteurellales</taxon>
        <taxon>Pasteurellaceae</taxon>
        <taxon>Avibacterium</taxon>
    </lineage>
</organism>
<evidence type="ECO:0000313" key="3">
    <source>
        <dbReference type="EMBL" id="VEB24886.1"/>
    </source>
</evidence>
<proteinExistence type="predicted"/>
<feature type="chain" id="PRO_5018568867" evidence="2">
    <location>
        <begin position="22"/>
        <end position="187"/>
    </location>
</feature>
<gene>
    <name evidence="3" type="ORF">NCTC3438_01748</name>
</gene>